<evidence type="ECO:0000313" key="2">
    <source>
        <dbReference type="Proteomes" id="UP000175893"/>
    </source>
</evidence>
<evidence type="ECO:0000313" key="1">
    <source>
        <dbReference type="EMBL" id="AOV96151.1"/>
    </source>
</evidence>
<dbReference type="InterPro" id="IPR013381">
    <property type="entry name" value="CRISPR-assoc_prot_Cse1"/>
</dbReference>
<dbReference type="Proteomes" id="UP000175893">
    <property type="component" value="Chromosome"/>
</dbReference>
<reference evidence="1 2" key="1">
    <citation type="submission" date="2016-06" db="EMBL/GenBank/DDBJ databases">
        <title>Complete genome sequence of Edwardsiella hoshinae ATCC 35051.</title>
        <authorList>
            <person name="Reichley S.R."/>
            <person name="Waldbieser G.C."/>
            <person name="Lawrence M.L."/>
            <person name="Griffin M.J."/>
        </authorList>
    </citation>
    <scope>NUCLEOTIDE SEQUENCE [LARGE SCALE GENOMIC DNA]</scope>
    <source>
        <strain evidence="1 2">ATCC 35051</strain>
    </source>
</reference>
<dbReference type="Pfam" id="PF09481">
    <property type="entry name" value="CRISPR_Cse1"/>
    <property type="match status" value="1"/>
</dbReference>
<protein>
    <submittedName>
        <fullName evidence="1">Type I-E CRISPR-associated protein Cse1/CasA</fullName>
    </submittedName>
</protein>
<organism evidence="1 2">
    <name type="scientific">Edwardsiella hoshinae</name>
    <dbReference type="NCBI Taxonomy" id="93378"/>
    <lineage>
        <taxon>Bacteria</taxon>
        <taxon>Pseudomonadati</taxon>
        <taxon>Pseudomonadota</taxon>
        <taxon>Gammaproteobacteria</taxon>
        <taxon>Enterobacterales</taxon>
        <taxon>Hafniaceae</taxon>
        <taxon>Edwardsiella</taxon>
    </lineage>
</organism>
<gene>
    <name evidence="1" type="ORF">A9798_03760</name>
</gene>
<dbReference type="EMBL" id="CP016043">
    <property type="protein sequence ID" value="AOV96151.1"/>
    <property type="molecule type" value="Genomic_DNA"/>
</dbReference>
<sequence>MEHCFNLIDEPWIPVTDNGRVGLKDIFTHPEYRALGGNPVQKAAILKLLQAIAQAASTPQDLKAWQQLGWQGMAERVCCYLAQWRDRFYLYGPIPFLQMPAIAKAAIKSFGTVQPDVATGNTTVLTQSQAEQPLDDGERALLLITQMGFALGGKKTDNSVVLTPGYSGKSNDKGKPSTGKPGPSVAYMGLLHNYCLGSSLLESIWLNLFTEAEIVDLTLYPSGLGIAPWEKMPEGEDCHVAKQLKGSLMGRLVPLCRFCLLADEGLHYSEGIAHGNYKEGVFDPSVAIDISGKEPKVRWADPERRPWRELTSLLGFIDQGGKSLDCYQIKLALRKAKKQVARFAIWSGGLRVSSNAGEQYVSGSDDMVESLCWLSPSHVNELWFNRFQTEIGQLDGLAKTLYGCVMSYYKAQMMDGESLAKQASNLFWQLCERQSQALIDGCDEVKARQQLRRQFARYTTQVFDQFCPHQTARQMDAWAKTKPNLSVYLQQEQS</sequence>
<dbReference type="RefSeq" id="WP_070244583.1">
    <property type="nucleotide sequence ID" value="NZ_CP016043.1"/>
</dbReference>
<proteinExistence type="predicted"/>
<name>A0ABM6EH81_9GAMM</name>
<keyword evidence="2" id="KW-1185">Reference proteome</keyword>
<dbReference type="NCBIfam" id="TIGR02547">
    <property type="entry name" value="casA_cse1"/>
    <property type="match status" value="1"/>
</dbReference>
<accession>A0ABM6EH81</accession>